<reference evidence="12 13" key="1">
    <citation type="submission" date="2018-08" db="EMBL/GenBank/DDBJ databases">
        <authorList>
            <person name="Khan S.A."/>
            <person name="Jeon C.O."/>
            <person name="Chun B.H."/>
            <person name="Jeong S.E."/>
        </authorList>
    </citation>
    <scope>NUCLEOTIDE SEQUENCE [LARGE SCALE GENOMIC DNA]</scope>
    <source>
        <strain evidence="12 13">S-16</strain>
    </source>
</reference>
<dbReference type="OrthoDB" id="165980at2"/>
<dbReference type="InterPro" id="IPR001867">
    <property type="entry name" value="OmpR/PhoB-type_DNA-bd"/>
</dbReference>
<keyword evidence="4" id="KW-0902">Two-component regulatory system</keyword>
<dbReference type="InterPro" id="IPR016032">
    <property type="entry name" value="Sig_transdc_resp-reg_C-effctor"/>
</dbReference>
<dbReference type="CDD" id="cd00383">
    <property type="entry name" value="trans_reg_C"/>
    <property type="match status" value="1"/>
</dbReference>
<dbReference type="PANTHER" id="PTHR48111">
    <property type="entry name" value="REGULATOR OF RPOS"/>
    <property type="match status" value="1"/>
</dbReference>
<evidence type="ECO:0000256" key="5">
    <source>
        <dbReference type="ARBA" id="ARBA00023015"/>
    </source>
</evidence>
<dbReference type="GO" id="GO:0006355">
    <property type="term" value="P:regulation of DNA-templated transcription"/>
    <property type="evidence" value="ECO:0007669"/>
    <property type="project" value="InterPro"/>
</dbReference>
<dbReference type="PROSITE" id="PS50110">
    <property type="entry name" value="RESPONSE_REGULATORY"/>
    <property type="match status" value="1"/>
</dbReference>
<dbReference type="Pfam" id="PF00072">
    <property type="entry name" value="Response_reg"/>
    <property type="match status" value="1"/>
</dbReference>
<dbReference type="AlphaFoldDB" id="A0A3N7JMJ3"/>
<evidence type="ECO:0000256" key="6">
    <source>
        <dbReference type="ARBA" id="ARBA00023125"/>
    </source>
</evidence>
<dbReference type="PANTHER" id="PTHR48111:SF4">
    <property type="entry name" value="DNA-BINDING DUAL TRANSCRIPTIONAL REGULATOR OMPR"/>
    <property type="match status" value="1"/>
</dbReference>
<proteinExistence type="predicted"/>
<dbReference type="Gene3D" id="3.40.50.2300">
    <property type="match status" value="1"/>
</dbReference>
<dbReference type="SMART" id="SM00448">
    <property type="entry name" value="REC"/>
    <property type="match status" value="1"/>
</dbReference>
<evidence type="ECO:0000256" key="8">
    <source>
        <dbReference type="PROSITE-ProRule" id="PRU00169"/>
    </source>
</evidence>
<dbReference type="RefSeq" id="WP_124542691.1">
    <property type="nucleotide sequence ID" value="NZ_QUSW01000007.1"/>
</dbReference>
<gene>
    <name evidence="12" type="ORF">DZC73_22770</name>
</gene>
<evidence type="ECO:0000259" key="10">
    <source>
        <dbReference type="PROSITE" id="PS50110"/>
    </source>
</evidence>
<keyword evidence="3 8" id="KW-0597">Phosphoprotein</keyword>
<evidence type="ECO:0000259" key="11">
    <source>
        <dbReference type="PROSITE" id="PS51755"/>
    </source>
</evidence>
<keyword evidence="2" id="KW-0963">Cytoplasm</keyword>
<evidence type="ECO:0000256" key="7">
    <source>
        <dbReference type="ARBA" id="ARBA00023163"/>
    </source>
</evidence>
<dbReference type="PROSITE" id="PS51755">
    <property type="entry name" value="OMPR_PHOB"/>
    <property type="match status" value="1"/>
</dbReference>
<evidence type="ECO:0000256" key="1">
    <source>
        <dbReference type="ARBA" id="ARBA00004496"/>
    </source>
</evidence>
<feature type="domain" description="OmpR/PhoB-type" evidence="11">
    <location>
        <begin position="136"/>
        <end position="236"/>
    </location>
</feature>
<evidence type="ECO:0000313" key="13">
    <source>
        <dbReference type="Proteomes" id="UP000267464"/>
    </source>
</evidence>
<evidence type="ECO:0000256" key="2">
    <source>
        <dbReference type="ARBA" id="ARBA00022490"/>
    </source>
</evidence>
<evidence type="ECO:0000256" key="9">
    <source>
        <dbReference type="PROSITE-ProRule" id="PRU01091"/>
    </source>
</evidence>
<keyword evidence="5" id="KW-0805">Transcription regulation</keyword>
<dbReference type="GO" id="GO:0005829">
    <property type="term" value="C:cytosol"/>
    <property type="evidence" value="ECO:0007669"/>
    <property type="project" value="TreeGrafter"/>
</dbReference>
<dbReference type="GO" id="GO:0000156">
    <property type="term" value="F:phosphorelay response regulator activity"/>
    <property type="evidence" value="ECO:0007669"/>
    <property type="project" value="TreeGrafter"/>
</dbReference>
<dbReference type="InterPro" id="IPR036388">
    <property type="entry name" value="WH-like_DNA-bd_sf"/>
</dbReference>
<keyword evidence="7" id="KW-0804">Transcription</keyword>
<evidence type="ECO:0000313" key="12">
    <source>
        <dbReference type="EMBL" id="RQP22469.1"/>
    </source>
</evidence>
<feature type="DNA-binding region" description="OmpR/PhoB-type" evidence="9">
    <location>
        <begin position="136"/>
        <end position="236"/>
    </location>
</feature>
<comment type="subcellular location">
    <subcellularLocation>
        <location evidence="1">Cytoplasm</location>
    </subcellularLocation>
</comment>
<protein>
    <submittedName>
        <fullName evidence="12">DNA-binding response regulator</fullName>
    </submittedName>
</protein>
<organism evidence="12 13">
    <name type="scientific">Piscinibacter terrae</name>
    <dbReference type="NCBI Taxonomy" id="2496871"/>
    <lineage>
        <taxon>Bacteria</taxon>
        <taxon>Pseudomonadati</taxon>
        <taxon>Pseudomonadota</taxon>
        <taxon>Betaproteobacteria</taxon>
        <taxon>Burkholderiales</taxon>
        <taxon>Sphaerotilaceae</taxon>
        <taxon>Piscinibacter</taxon>
    </lineage>
</organism>
<dbReference type="Gene3D" id="1.10.10.10">
    <property type="entry name" value="Winged helix-like DNA-binding domain superfamily/Winged helix DNA-binding domain"/>
    <property type="match status" value="1"/>
</dbReference>
<dbReference type="SUPFAM" id="SSF46894">
    <property type="entry name" value="C-terminal effector domain of the bipartite response regulators"/>
    <property type="match status" value="1"/>
</dbReference>
<dbReference type="EMBL" id="QUSW01000007">
    <property type="protein sequence ID" value="RQP22469.1"/>
    <property type="molecule type" value="Genomic_DNA"/>
</dbReference>
<dbReference type="InterPro" id="IPR039420">
    <property type="entry name" value="WalR-like"/>
</dbReference>
<evidence type="ECO:0000256" key="4">
    <source>
        <dbReference type="ARBA" id="ARBA00023012"/>
    </source>
</evidence>
<keyword evidence="6 9" id="KW-0238">DNA-binding</keyword>
<dbReference type="Gene3D" id="6.10.250.690">
    <property type="match status" value="1"/>
</dbReference>
<feature type="domain" description="Response regulatory" evidence="10">
    <location>
        <begin position="9"/>
        <end position="124"/>
    </location>
</feature>
<sequence>MTTAPRKRTILAVDDDQKTRHLLKLYLEKHQYVVQLAHDGASFRNEFERYKDDLILVILDVMLPDTDGFALCQMVRNRSAVPIIMLTASSDETERIVGLELGADDYIGKPYSPRELLARIKAIHRRTGMADAAGAPRFLRFAGFCLDRLERTLKGPDGAQITLTAMDFDLLRIFAEHAGEVLDRSRLMEQTRGRDLGPMDRSLDVQISRLRQRLGDDGKQPALIKTVRSSGYVLSVEVSASHE</sequence>
<dbReference type="SUPFAM" id="SSF52172">
    <property type="entry name" value="CheY-like"/>
    <property type="match status" value="1"/>
</dbReference>
<dbReference type="Proteomes" id="UP000267464">
    <property type="component" value="Unassembled WGS sequence"/>
</dbReference>
<dbReference type="Pfam" id="PF00486">
    <property type="entry name" value="Trans_reg_C"/>
    <property type="match status" value="1"/>
</dbReference>
<dbReference type="InterPro" id="IPR011006">
    <property type="entry name" value="CheY-like_superfamily"/>
</dbReference>
<dbReference type="SMART" id="SM00862">
    <property type="entry name" value="Trans_reg_C"/>
    <property type="match status" value="1"/>
</dbReference>
<reference evidence="12 13" key="2">
    <citation type="submission" date="2018-12" db="EMBL/GenBank/DDBJ databases">
        <title>Rhizobacter gummiphilus sp. nov., a rubber-degrading bacterium isolated from the soil of a botanical garden in Japan.</title>
        <authorList>
            <person name="Shunsuke S.S."/>
        </authorList>
    </citation>
    <scope>NUCLEOTIDE SEQUENCE [LARGE SCALE GENOMIC DNA]</scope>
    <source>
        <strain evidence="12 13">S-16</strain>
    </source>
</reference>
<dbReference type="GO" id="GO:0000976">
    <property type="term" value="F:transcription cis-regulatory region binding"/>
    <property type="evidence" value="ECO:0007669"/>
    <property type="project" value="TreeGrafter"/>
</dbReference>
<comment type="caution">
    <text evidence="12">The sequence shown here is derived from an EMBL/GenBank/DDBJ whole genome shotgun (WGS) entry which is preliminary data.</text>
</comment>
<name>A0A3N7JMJ3_9BURK</name>
<dbReference type="GO" id="GO:0032993">
    <property type="term" value="C:protein-DNA complex"/>
    <property type="evidence" value="ECO:0007669"/>
    <property type="project" value="TreeGrafter"/>
</dbReference>
<keyword evidence="13" id="KW-1185">Reference proteome</keyword>
<dbReference type="InterPro" id="IPR001789">
    <property type="entry name" value="Sig_transdc_resp-reg_receiver"/>
</dbReference>
<evidence type="ECO:0000256" key="3">
    <source>
        <dbReference type="ARBA" id="ARBA00022553"/>
    </source>
</evidence>
<feature type="modified residue" description="4-aspartylphosphate" evidence="8">
    <location>
        <position position="60"/>
    </location>
</feature>
<dbReference type="FunFam" id="1.10.10.10:FF:000099">
    <property type="entry name" value="Two-component system response regulator TorR"/>
    <property type="match status" value="1"/>
</dbReference>
<accession>A0A3N7JMJ3</accession>